<dbReference type="EMBL" id="BEXG01000001">
    <property type="protein sequence ID" value="GBA80047.1"/>
    <property type="molecule type" value="Genomic_DNA"/>
</dbReference>
<accession>A0ABD4ZIW4</accession>
<evidence type="ECO:0000259" key="1">
    <source>
        <dbReference type="Pfam" id="PF20691"/>
    </source>
</evidence>
<dbReference type="EMBL" id="JASOPW010000001">
    <property type="protein sequence ID" value="MDK7298029.1"/>
    <property type="molecule type" value="Genomic_DNA"/>
</dbReference>
<protein>
    <recommendedName>
        <fullName evidence="1">TET-Associated Glycosyltransferase domain-containing protein</fullName>
    </recommendedName>
</protein>
<dbReference type="Pfam" id="PF20691">
    <property type="entry name" value="TAGT"/>
    <property type="match status" value="1"/>
</dbReference>
<comment type="caution">
    <text evidence="3">The sequence shown here is derived from an EMBL/GenBank/DDBJ whole genome shotgun (WGS) entry which is preliminary data.</text>
</comment>
<name>A0ABD4ZIW4_9LACO</name>
<evidence type="ECO:0000313" key="2">
    <source>
        <dbReference type="EMBL" id="GBA80047.1"/>
    </source>
</evidence>
<reference evidence="3 5" key="2">
    <citation type="submission" date="2023-05" db="EMBL/GenBank/DDBJ databases">
        <title>Cataloging the Phylogenetic Diversity of Human Bladder Bacteria.</title>
        <authorList>
            <person name="Du J."/>
        </authorList>
    </citation>
    <scope>NUCLEOTIDE SEQUENCE [LARGE SCALE GENOMIC DNA]</scope>
    <source>
        <strain evidence="3 5">UMB0725</strain>
    </source>
</reference>
<dbReference type="RefSeq" id="WP_113532350.1">
    <property type="nucleotide sequence ID" value="NZ_BEXG01000001.1"/>
</dbReference>
<reference evidence="2 4" key="1">
    <citation type="journal article" date="2018" name="Int. J. Syst. Evol. Microbiol.">
        <title>Lactobacillus paragasseri sp. nov., a sister taxon of Lactobacillus gasseri, based on whole-genome sequence analyses.</title>
        <authorList>
            <person name="Tanizawa Y."/>
            <person name="Tada I."/>
            <person name="Kobayashi H."/>
            <person name="Endo A."/>
            <person name="Maeno S."/>
            <person name="Toyoda A."/>
            <person name="Arita M."/>
            <person name="Nakamura Y."/>
            <person name="Sakamoto M."/>
            <person name="Ohkuma M."/>
            <person name="Tohno M."/>
        </authorList>
    </citation>
    <scope>NUCLEOTIDE SEQUENCE [LARGE SCALE GENOMIC DNA]</scope>
    <source>
        <strain evidence="2 4">JCM 1130</strain>
    </source>
</reference>
<dbReference type="Proteomes" id="UP000250714">
    <property type="component" value="Unassembled WGS sequence"/>
</dbReference>
<dbReference type="InterPro" id="IPR049100">
    <property type="entry name" value="TAGT"/>
</dbReference>
<evidence type="ECO:0000313" key="4">
    <source>
        <dbReference type="Proteomes" id="UP000250714"/>
    </source>
</evidence>
<evidence type="ECO:0000313" key="5">
    <source>
        <dbReference type="Proteomes" id="UP001230232"/>
    </source>
</evidence>
<organism evidence="3 5">
    <name type="scientific">Lactobacillus paragasseri</name>
    <dbReference type="NCBI Taxonomy" id="2107999"/>
    <lineage>
        <taxon>Bacteria</taxon>
        <taxon>Bacillati</taxon>
        <taxon>Bacillota</taxon>
        <taxon>Bacilli</taxon>
        <taxon>Lactobacillales</taxon>
        <taxon>Lactobacillaceae</taxon>
        <taxon>Lactobacillus</taxon>
    </lineage>
</organism>
<gene>
    <name evidence="2" type="ORF">LJCM1130_01780</name>
    <name evidence="3" type="ORF">QP478_02250</name>
</gene>
<sequence length="284" mass="33084">MRLRKNFCVFILSYGRPDNIKTLKTLKKANYSGDWFVIDSDDDSHLREYQKRFGSNLCVFNKHEESKYFDMMDNQNKDSASIVYARNYCFKLAKKLGYRYFLEFDDDYDSFSYRYIDGGTLKNRSLKNADAAFEATLKLLDDTNALTIAWSQGGDLIGGLNGVNYKKKLLRKAMNSFFIDTRKPFNFVGRINEDVNMYVDLGSRGQKIFQVTDIMINQATTQLSDNGMTSLYLDYGTFLKSFYSVMIQPSFVQLQKMGVKNLRIHHSVNWRYAVPKILNPKYKK</sequence>
<keyword evidence="4" id="KW-1185">Reference proteome</keyword>
<dbReference type="Proteomes" id="UP001230232">
    <property type="component" value="Unassembled WGS sequence"/>
</dbReference>
<proteinExistence type="predicted"/>
<feature type="domain" description="TET-Associated Glycosyltransferase" evidence="1">
    <location>
        <begin position="8"/>
        <end position="223"/>
    </location>
</feature>
<dbReference type="AlphaFoldDB" id="A0ABD4ZIW4"/>
<evidence type="ECO:0000313" key="3">
    <source>
        <dbReference type="EMBL" id="MDK7298029.1"/>
    </source>
</evidence>